<organism evidence="2">
    <name type="scientific">Solanum lycopersicum</name>
    <name type="common">Tomato</name>
    <name type="synonym">Lycopersicon esculentum</name>
    <dbReference type="NCBI Taxonomy" id="4081"/>
    <lineage>
        <taxon>Eukaryota</taxon>
        <taxon>Viridiplantae</taxon>
        <taxon>Streptophyta</taxon>
        <taxon>Embryophyta</taxon>
        <taxon>Tracheophyta</taxon>
        <taxon>Spermatophyta</taxon>
        <taxon>Magnoliopsida</taxon>
        <taxon>eudicotyledons</taxon>
        <taxon>Gunneridae</taxon>
        <taxon>Pentapetalae</taxon>
        <taxon>asterids</taxon>
        <taxon>lamiids</taxon>
        <taxon>Solanales</taxon>
        <taxon>Solanaceae</taxon>
        <taxon>Solanoideae</taxon>
        <taxon>Solaneae</taxon>
        <taxon>Solanum</taxon>
        <taxon>Solanum subgen. Lycopersicon</taxon>
    </lineage>
</organism>
<sequence length="95" mass="10844">MKQVILLIFLLYLSTLIHEAQGRHLKKGHKLQEKTNLIGSSKGVIGEVSTLCKDGHCSSFTTKGRLTKVAKKSHHWLPNIHEDYYGPRGHRPRHH</sequence>
<dbReference type="Proteomes" id="UP000004994">
    <property type="component" value="Chromosome 12"/>
</dbReference>
<dbReference type="InParanoid" id="A0A3Q7J4L6"/>
<reference evidence="2" key="2">
    <citation type="submission" date="2019-01" db="UniProtKB">
        <authorList>
            <consortium name="EnsemblPlants"/>
        </authorList>
    </citation>
    <scope>IDENTIFICATION</scope>
    <source>
        <strain evidence="2">cv. Heinz 1706</strain>
    </source>
</reference>
<evidence type="ECO:0000256" key="1">
    <source>
        <dbReference type="SAM" id="SignalP"/>
    </source>
</evidence>
<evidence type="ECO:0000313" key="2">
    <source>
        <dbReference type="EnsemblPlants" id="Solyc12g010460.2.1"/>
    </source>
</evidence>
<feature type="chain" id="PRO_5018680307" evidence="1">
    <location>
        <begin position="23"/>
        <end position="95"/>
    </location>
</feature>
<reference evidence="2" key="1">
    <citation type="journal article" date="2012" name="Nature">
        <title>The tomato genome sequence provides insights into fleshy fruit evolution.</title>
        <authorList>
            <consortium name="Tomato Genome Consortium"/>
        </authorList>
    </citation>
    <scope>NUCLEOTIDE SEQUENCE [LARGE SCALE GENOMIC DNA]</scope>
    <source>
        <strain evidence="2">cv. Heinz 1706</strain>
    </source>
</reference>
<feature type="signal peptide" evidence="1">
    <location>
        <begin position="1"/>
        <end position="22"/>
    </location>
</feature>
<dbReference type="Gramene" id="Solyc12g010460.2.1">
    <property type="protein sequence ID" value="Solyc12g010460.2.1"/>
    <property type="gene ID" value="Solyc12g010460.2"/>
</dbReference>
<dbReference type="OMA" id="DYSGPRH"/>
<keyword evidence="1" id="KW-0732">Signal</keyword>
<name>A0A3Q7J4L6_SOLLC</name>
<evidence type="ECO:0000313" key="3">
    <source>
        <dbReference type="Proteomes" id="UP000004994"/>
    </source>
</evidence>
<dbReference type="EnsemblPlants" id="Solyc12g010460.2.1">
    <property type="protein sequence ID" value="Solyc12g010460.2.1"/>
    <property type="gene ID" value="Solyc12g010460.2"/>
</dbReference>
<protein>
    <submittedName>
        <fullName evidence="2">Uncharacterized protein</fullName>
    </submittedName>
</protein>
<proteinExistence type="predicted"/>
<keyword evidence="3" id="KW-1185">Reference proteome</keyword>
<dbReference type="AlphaFoldDB" id="A0A3Q7J4L6"/>
<accession>A0A3Q7J4L6</accession>
<dbReference type="PaxDb" id="4081-Solyc12g010460.1.1"/>